<evidence type="ECO:0000259" key="2">
    <source>
        <dbReference type="Pfam" id="PF13360"/>
    </source>
</evidence>
<evidence type="ECO:0000256" key="1">
    <source>
        <dbReference type="SAM" id="SignalP"/>
    </source>
</evidence>
<dbReference type="PANTHER" id="PTHR34512:SF30">
    <property type="entry name" value="OUTER MEMBRANE PROTEIN ASSEMBLY FACTOR BAMB"/>
    <property type="match status" value="1"/>
</dbReference>
<dbReference type="InterPro" id="IPR015943">
    <property type="entry name" value="WD40/YVTN_repeat-like_dom_sf"/>
</dbReference>
<dbReference type="InterPro" id="IPR011047">
    <property type="entry name" value="Quinoprotein_ADH-like_sf"/>
</dbReference>
<proteinExistence type="predicted"/>
<reference evidence="3 4" key="1">
    <citation type="submission" date="2018-06" db="EMBL/GenBank/DDBJ databases">
        <title>Genomic Encyclopedia of Type Strains, Phase IV (KMG-IV): sequencing the most valuable type-strain genomes for metagenomic binning, comparative biology and taxonomic classification.</title>
        <authorList>
            <person name="Goeker M."/>
        </authorList>
    </citation>
    <scope>NUCLEOTIDE SEQUENCE [LARGE SCALE GENOMIC DNA]</scope>
    <source>
        <strain evidence="3 4">DSM 25532</strain>
    </source>
</reference>
<dbReference type="PANTHER" id="PTHR34512">
    <property type="entry name" value="CELL SURFACE PROTEIN"/>
    <property type="match status" value="1"/>
</dbReference>
<protein>
    <submittedName>
        <fullName evidence="3">Outer membrane protein assembly factor BamB</fullName>
    </submittedName>
</protein>
<gene>
    <name evidence="3" type="ORF">DES53_103346</name>
</gene>
<dbReference type="Pfam" id="PF13360">
    <property type="entry name" value="PQQ_2"/>
    <property type="match status" value="1"/>
</dbReference>
<dbReference type="RefSeq" id="WP_113958472.1">
    <property type="nucleotide sequence ID" value="NZ_QNRR01000003.1"/>
</dbReference>
<dbReference type="OrthoDB" id="179188at2"/>
<feature type="signal peptide" evidence="1">
    <location>
        <begin position="1"/>
        <end position="30"/>
    </location>
</feature>
<organism evidence="3 4">
    <name type="scientific">Roseimicrobium gellanilyticum</name>
    <dbReference type="NCBI Taxonomy" id="748857"/>
    <lineage>
        <taxon>Bacteria</taxon>
        <taxon>Pseudomonadati</taxon>
        <taxon>Verrucomicrobiota</taxon>
        <taxon>Verrucomicrobiia</taxon>
        <taxon>Verrucomicrobiales</taxon>
        <taxon>Verrucomicrobiaceae</taxon>
        <taxon>Roseimicrobium</taxon>
    </lineage>
</organism>
<evidence type="ECO:0000313" key="4">
    <source>
        <dbReference type="Proteomes" id="UP000253426"/>
    </source>
</evidence>
<dbReference type="Gene3D" id="2.130.10.10">
    <property type="entry name" value="YVTN repeat-like/Quinoprotein amine dehydrogenase"/>
    <property type="match status" value="1"/>
</dbReference>
<dbReference type="AlphaFoldDB" id="A0A366HRH1"/>
<sequence>MIRSANLNIIASGGLAAAASVLFAGATAFAAPATAPTESPAFRGNSLGSAPALPVKDLSKVKLNKRWKVETPTGFSSFAVAGAKAYTIVKRDVDGNPTEVLVAIDVKSGKEAWAAPLTIMNKYDGGGDAGTGDNKGGDGPRSTPAVNDGKVYAIDANLGVYAFDAASGKEVWKRDVMKDNAGVQIKWQNAASPLIDGNVLLMAGGGPGQGLLGLDKNTGEVVWKGEDDKMTHATPILADIHGVHQAIFFTQSGLVAVDPAKGSVLWRAEFPFKVSTAASPVVYEDVVYCSAGYGVGAGAFKISKSGSGLKSEPLWRRENQCFNHWSTPVVKDGYLYGMFSFKEYGSGPVACVDIKTGKDIWQEAGFGPGQLILSGDNLVALSDKGEVVFIKADPNKYTELKREDILDGKVWSYPVLAYNHLFARSTAEGGCWEIK</sequence>
<evidence type="ECO:0000313" key="3">
    <source>
        <dbReference type="EMBL" id="RBP45348.1"/>
    </source>
</evidence>
<feature type="domain" description="Pyrrolo-quinoline quinone repeat" evidence="2">
    <location>
        <begin position="99"/>
        <end position="362"/>
    </location>
</feature>
<keyword evidence="1" id="KW-0732">Signal</keyword>
<comment type="caution">
    <text evidence="3">The sequence shown here is derived from an EMBL/GenBank/DDBJ whole genome shotgun (WGS) entry which is preliminary data.</text>
</comment>
<keyword evidence="4" id="KW-1185">Reference proteome</keyword>
<accession>A0A366HRH1</accession>
<feature type="chain" id="PRO_5016842721" evidence="1">
    <location>
        <begin position="31"/>
        <end position="435"/>
    </location>
</feature>
<name>A0A366HRH1_9BACT</name>
<dbReference type="SUPFAM" id="SSF50998">
    <property type="entry name" value="Quinoprotein alcohol dehydrogenase-like"/>
    <property type="match status" value="1"/>
</dbReference>
<dbReference type="InterPro" id="IPR018391">
    <property type="entry name" value="PQQ_b-propeller_rpt"/>
</dbReference>
<dbReference type="InterPro" id="IPR002372">
    <property type="entry name" value="PQQ_rpt_dom"/>
</dbReference>
<dbReference type="Proteomes" id="UP000253426">
    <property type="component" value="Unassembled WGS sequence"/>
</dbReference>
<dbReference type="EMBL" id="QNRR01000003">
    <property type="protein sequence ID" value="RBP45348.1"/>
    <property type="molecule type" value="Genomic_DNA"/>
</dbReference>
<dbReference type="SMART" id="SM00564">
    <property type="entry name" value="PQQ"/>
    <property type="match status" value="4"/>
</dbReference>